<dbReference type="PANTHER" id="PTHR38013:SF1">
    <property type="entry name" value="GLYCOPROTEIN_POLYSACCHARIDE METABOLISM"/>
    <property type="match status" value="1"/>
</dbReference>
<dbReference type="AlphaFoldDB" id="A0A1H3TS79"/>
<feature type="chain" id="PRO_5044558560" evidence="1">
    <location>
        <begin position="28"/>
        <end position="144"/>
    </location>
</feature>
<gene>
    <name evidence="2" type="ORF">I6G47_01105</name>
    <name evidence="3" type="ORF">SAMN05421547_1322</name>
</gene>
<proteinExistence type="predicted"/>
<evidence type="ECO:0000313" key="4">
    <source>
        <dbReference type="Proteomes" id="UP000183417"/>
    </source>
</evidence>
<feature type="signal peptide" evidence="1">
    <location>
        <begin position="1"/>
        <end position="27"/>
    </location>
</feature>
<dbReference type="EMBL" id="CP065748">
    <property type="protein sequence ID" value="QPS81712.1"/>
    <property type="molecule type" value="Genomic_DNA"/>
</dbReference>
<dbReference type="Proteomes" id="UP000595064">
    <property type="component" value="Chromosome"/>
</dbReference>
<reference evidence="3 4" key="1">
    <citation type="submission" date="2016-10" db="EMBL/GenBank/DDBJ databases">
        <authorList>
            <person name="de Groot N.N."/>
        </authorList>
    </citation>
    <scope>NUCLEOTIDE SEQUENCE [LARGE SCALE GENOMIC DNA]</scope>
    <source>
        <strain evidence="3 4">LMG 24775</strain>
    </source>
</reference>
<dbReference type="InterPro" id="IPR039366">
    <property type="entry name" value="Pilotin"/>
</dbReference>
<keyword evidence="1" id="KW-0732">Signal</keyword>
<keyword evidence="5" id="KW-1185">Reference proteome</keyword>
<dbReference type="KEGG" id="dla:I6G47_01105"/>
<keyword evidence="3" id="KW-0449">Lipoprotein</keyword>
<evidence type="ECO:0000313" key="5">
    <source>
        <dbReference type="Proteomes" id="UP000595064"/>
    </source>
</evidence>
<organism evidence="3 4">
    <name type="scientific">Delftia lacustris</name>
    <dbReference type="NCBI Taxonomy" id="558537"/>
    <lineage>
        <taxon>Bacteria</taxon>
        <taxon>Pseudomonadati</taxon>
        <taxon>Pseudomonadota</taxon>
        <taxon>Betaproteobacteria</taxon>
        <taxon>Burkholderiales</taxon>
        <taxon>Comamonadaceae</taxon>
        <taxon>Delftia</taxon>
    </lineage>
</organism>
<dbReference type="Pfam" id="PF09619">
    <property type="entry name" value="YscW"/>
    <property type="match status" value="1"/>
</dbReference>
<evidence type="ECO:0000313" key="3">
    <source>
        <dbReference type="EMBL" id="SDZ52877.1"/>
    </source>
</evidence>
<accession>A0A1H3TS79</accession>
<sequence>MNPNILQRRTSLAIVMAAALLGACAQSQPSPNAPVTAVMGTVDLREPMPLPSDAVLVVELQDTSRADAAAPVISQQSVRLEGLKPPFSYKLPVEPNRLNPAAQYTVTSRITQGNQLIFTNDTVHPVLTRGAGPKADMVLVRVAP</sequence>
<evidence type="ECO:0000256" key="1">
    <source>
        <dbReference type="SAM" id="SignalP"/>
    </source>
</evidence>
<dbReference type="GeneID" id="94691426"/>
<dbReference type="RefSeq" id="WP_016449501.1">
    <property type="nucleotide sequence ID" value="NZ_CP065748.1"/>
</dbReference>
<reference evidence="2 5" key="2">
    <citation type="submission" date="2020-12" db="EMBL/GenBank/DDBJ databases">
        <title>FDA dAtabase for Regulatory Grade micrObial Sequences (FDA-ARGOS): Supporting development and validation of Infectious Disease Dx tests.</title>
        <authorList>
            <person name="Sproer C."/>
            <person name="Gronow S."/>
            <person name="Severitt S."/>
            <person name="Schroder I."/>
            <person name="Tallon L."/>
            <person name="Sadzewicz L."/>
            <person name="Zhao X."/>
            <person name="Boylan J."/>
            <person name="Ott S."/>
            <person name="Bowen H."/>
            <person name="Vavikolanu K."/>
            <person name="Mehta A."/>
            <person name="Aluvathingal J."/>
            <person name="Nadendla S."/>
            <person name="Lowell S."/>
            <person name="Myers T."/>
            <person name="Yan Y."/>
            <person name="Sichtig H."/>
        </authorList>
    </citation>
    <scope>NUCLEOTIDE SEQUENCE [LARGE SCALE GENOMIC DNA]</scope>
    <source>
        <strain evidence="2 5">FDAARGOS_890</strain>
    </source>
</reference>
<dbReference type="PANTHER" id="PTHR38013">
    <property type="entry name" value="GLYCOPROTEIN/POLYSACCHARIDE METABOLISM"/>
    <property type="match status" value="1"/>
</dbReference>
<name>A0A1H3TS79_9BURK</name>
<dbReference type="Proteomes" id="UP000183417">
    <property type="component" value="Unassembled WGS sequence"/>
</dbReference>
<protein>
    <submittedName>
        <fullName evidence="3">Putative lipoprotein</fullName>
    </submittedName>
    <submittedName>
        <fullName evidence="2">YbaY family lipoprotein</fullName>
    </submittedName>
</protein>
<evidence type="ECO:0000313" key="2">
    <source>
        <dbReference type="EMBL" id="QPS81712.1"/>
    </source>
</evidence>
<dbReference type="EMBL" id="FNPE01000032">
    <property type="protein sequence ID" value="SDZ52877.1"/>
    <property type="molecule type" value="Genomic_DNA"/>
</dbReference>
<dbReference type="InterPro" id="IPR053196">
    <property type="entry name" value="Lipoprotein_YbaY-like"/>
</dbReference>